<comment type="caution">
    <text evidence="6">The sequence shown here is derived from an EMBL/GenBank/DDBJ whole genome shotgun (WGS) entry which is preliminary data.</text>
</comment>
<dbReference type="InterPro" id="IPR002740">
    <property type="entry name" value="EVE_domain"/>
</dbReference>
<evidence type="ECO:0000256" key="4">
    <source>
        <dbReference type="ARBA" id="ARBA00023242"/>
    </source>
</evidence>
<dbReference type="PANTHER" id="PTHR14087">
    <property type="entry name" value="THYMOCYTE NUCLEAR PROTEIN 1"/>
    <property type="match status" value="1"/>
</dbReference>
<sequence length="177" mass="20439">MPKASSNGPRTEVNYWLFKSEPVSKGGRSSYSIEVLKKDKVSPWDGVRNYEARNHMKNMKVGDLGFFYHSNSKPSGIVGIVKIVKEAYPDYTALDPKSNYYDPKSKEDSPRWFMVDVEYVRHLNDVIPLDDLKEQKELKDMQLIARSRLSVSAVGKKHWDHILSMEPETKNDDDEKK</sequence>
<keyword evidence="4" id="KW-0539">Nucleus</keyword>
<name>A0A642V0B0_9ASCO</name>
<keyword evidence="3" id="KW-0597">Phosphoprotein</keyword>
<evidence type="ECO:0000313" key="6">
    <source>
        <dbReference type="EMBL" id="KAA8909059.1"/>
    </source>
</evidence>
<protein>
    <recommendedName>
        <fullName evidence="2">Thymocyte nuclear protein 1</fullName>
    </recommendedName>
</protein>
<evidence type="ECO:0000259" key="5">
    <source>
        <dbReference type="Pfam" id="PF01878"/>
    </source>
</evidence>
<dbReference type="Pfam" id="PF01878">
    <property type="entry name" value="EVE"/>
    <property type="match status" value="1"/>
</dbReference>
<evidence type="ECO:0000313" key="7">
    <source>
        <dbReference type="Proteomes" id="UP000761534"/>
    </source>
</evidence>
<dbReference type="FunFam" id="3.10.590.10:FF:000003">
    <property type="entry name" value="Thymocyte nuclear protein 1"/>
    <property type="match status" value="1"/>
</dbReference>
<proteinExistence type="predicted"/>
<comment type="subcellular location">
    <subcellularLocation>
        <location evidence="1">Nucleus</location>
    </subcellularLocation>
</comment>
<dbReference type="SUPFAM" id="SSF88697">
    <property type="entry name" value="PUA domain-like"/>
    <property type="match status" value="1"/>
</dbReference>
<dbReference type="PANTHER" id="PTHR14087:SF7">
    <property type="entry name" value="THYMOCYTE NUCLEAR PROTEIN 1"/>
    <property type="match status" value="1"/>
</dbReference>
<evidence type="ECO:0000256" key="1">
    <source>
        <dbReference type="ARBA" id="ARBA00004123"/>
    </source>
</evidence>
<evidence type="ECO:0000256" key="3">
    <source>
        <dbReference type="ARBA" id="ARBA00022553"/>
    </source>
</evidence>
<dbReference type="OrthoDB" id="41445at2759"/>
<evidence type="ECO:0000256" key="2">
    <source>
        <dbReference type="ARBA" id="ARBA00014654"/>
    </source>
</evidence>
<feature type="domain" description="EVE" evidence="5">
    <location>
        <begin position="14"/>
        <end position="165"/>
    </location>
</feature>
<reference evidence="6" key="1">
    <citation type="journal article" date="2019" name="G3 (Bethesda)">
        <title>Genome Assemblies of Two Rare Opportunistic Yeast Pathogens: Diutina rugosa (syn. Candida rugosa) and Trichomonascus ciferrii (syn. Candida ciferrii).</title>
        <authorList>
            <person name="Mixao V."/>
            <person name="Saus E."/>
            <person name="Hansen A.P."/>
            <person name="Lass-Florl C."/>
            <person name="Gabaldon T."/>
        </authorList>
    </citation>
    <scope>NUCLEOTIDE SEQUENCE</scope>
    <source>
        <strain evidence="6">CBS 4856</strain>
    </source>
</reference>
<dbReference type="Gene3D" id="3.10.590.10">
    <property type="entry name" value="ph1033 like domains"/>
    <property type="match status" value="1"/>
</dbReference>
<dbReference type="EMBL" id="SWFS01000350">
    <property type="protein sequence ID" value="KAA8909059.1"/>
    <property type="molecule type" value="Genomic_DNA"/>
</dbReference>
<keyword evidence="7" id="KW-1185">Reference proteome</keyword>
<organism evidence="6 7">
    <name type="scientific">Trichomonascus ciferrii</name>
    <dbReference type="NCBI Taxonomy" id="44093"/>
    <lineage>
        <taxon>Eukaryota</taxon>
        <taxon>Fungi</taxon>
        <taxon>Dikarya</taxon>
        <taxon>Ascomycota</taxon>
        <taxon>Saccharomycotina</taxon>
        <taxon>Dipodascomycetes</taxon>
        <taxon>Dipodascales</taxon>
        <taxon>Trichomonascaceae</taxon>
        <taxon>Trichomonascus</taxon>
        <taxon>Trichomonascus ciferrii complex</taxon>
    </lineage>
</organism>
<dbReference type="VEuPathDB" id="FungiDB:TRICI_004648"/>
<dbReference type="Proteomes" id="UP000761534">
    <property type="component" value="Unassembled WGS sequence"/>
</dbReference>
<accession>A0A642V0B0</accession>
<dbReference type="CDD" id="cd21133">
    <property type="entry name" value="EVE"/>
    <property type="match status" value="1"/>
</dbReference>
<dbReference type="GO" id="GO:0005634">
    <property type="term" value="C:nucleus"/>
    <property type="evidence" value="ECO:0007669"/>
    <property type="project" value="UniProtKB-SubCell"/>
</dbReference>
<dbReference type="AlphaFoldDB" id="A0A642V0B0"/>
<dbReference type="InterPro" id="IPR015947">
    <property type="entry name" value="PUA-like_sf"/>
</dbReference>
<dbReference type="InterPro" id="IPR052181">
    <property type="entry name" value="5hmC_binding"/>
</dbReference>
<gene>
    <name evidence="6" type="ORF">TRICI_004648</name>
</gene>
<dbReference type="InterPro" id="IPR047197">
    <property type="entry name" value="THYN1-like_EVE"/>
</dbReference>